<dbReference type="OrthoDB" id="5405654at2759"/>
<feature type="compositionally biased region" description="Low complexity" evidence="1">
    <location>
        <begin position="160"/>
        <end position="176"/>
    </location>
</feature>
<dbReference type="Proteomes" id="UP000799766">
    <property type="component" value="Unassembled WGS sequence"/>
</dbReference>
<dbReference type="EMBL" id="MU001682">
    <property type="protein sequence ID" value="KAF2456653.1"/>
    <property type="molecule type" value="Genomic_DNA"/>
</dbReference>
<accession>A0A6A6NZI7</accession>
<name>A0A6A6NZI7_9PEZI</name>
<keyword evidence="3" id="KW-1185">Reference proteome</keyword>
<reference evidence="2" key="1">
    <citation type="journal article" date="2020" name="Stud. Mycol.">
        <title>101 Dothideomycetes genomes: a test case for predicting lifestyles and emergence of pathogens.</title>
        <authorList>
            <person name="Haridas S."/>
            <person name="Albert R."/>
            <person name="Binder M."/>
            <person name="Bloem J."/>
            <person name="Labutti K."/>
            <person name="Salamov A."/>
            <person name="Andreopoulos B."/>
            <person name="Baker S."/>
            <person name="Barry K."/>
            <person name="Bills G."/>
            <person name="Bluhm B."/>
            <person name="Cannon C."/>
            <person name="Castanera R."/>
            <person name="Culley D."/>
            <person name="Daum C."/>
            <person name="Ezra D."/>
            <person name="Gonzalez J."/>
            <person name="Henrissat B."/>
            <person name="Kuo A."/>
            <person name="Liang C."/>
            <person name="Lipzen A."/>
            <person name="Lutzoni F."/>
            <person name="Magnuson J."/>
            <person name="Mondo S."/>
            <person name="Nolan M."/>
            <person name="Ohm R."/>
            <person name="Pangilinan J."/>
            <person name="Park H.-J."/>
            <person name="Ramirez L."/>
            <person name="Alfaro M."/>
            <person name="Sun H."/>
            <person name="Tritt A."/>
            <person name="Yoshinaga Y."/>
            <person name="Zwiers L.-H."/>
            <person name="Turgeon B."/>
            <person name="Goodwin S."/>
            <person name="Spatafora J."/>
            <person name="Crous P."/>
            <person name="Grigoriev I."/>
        </authorList>
    </citation>
    <scope>NUCLEOTIDE SEQUENCE</scope>
    <source>
        <strain evidence="2">ATCC 16933</strain>
    </source>
</reference>
<evidence type="ECO:0000256" key="1">
    <source>
        <dbReference type="SAM" id="MobiDB-lite"/>
    </source>
</evidence>
<protein>
    <submittedName>
        <fullName evidence="2">Uncharacterized protein</fullName>
    </submittedName>
</protein>
<evidence type="ECO:0000313" key="2">
    <source>
        <dbReference type="EMBL" id="KAF2456653.1"/>
    </source>
</evidence>
<feature type="compositionally biased region" description="Polar residues" evidence="1">
    <location>
        <begin position="1"/>
        <end position="10"/>
    </location>
</feature>
<feature type="compositionally biased region" description="Polar residues" evidence="1">
    <location>
        <begin position="89"/>
        <end position="98"/>
    </location>
</feature>
<dbReference type="PANTHER" id="PTHR42053">
    <property type="match status" value="1"/>
</dbReference>
<feature type="compositionally biased region" description="Polar residues" evidence="1">
    <location>
        <begin position="17"/>
        <end position="26"/>
    </location>
</feature>
<sequence length="235" mass="24484">MAAATATSKPQAPPISTIKTPLSATYPSELRSPLPGSPAFIKREEGALKTPITPPNAYVDFLKAFSPSILTPLPTGSSSKFTFGDKTPAPSSATISEKSSPLPSASQPPSSATSACSCAATAGEGTKAARPSPKITIPPSPFTRPMSARTASPRGYNGCPSPFSPSSARSPLSAHSVQSPFSATLSPRERDEAGKPGRQRAVSVRQVVTRTVTYTRTPVTPLEPAPRGKRRKVEE</sequence>
<feature type="region of interest" description="Disordered" evidence="1">
    <location>
        <begin position="74"/>
        <end position="235"/>
    </location>
</feature>
<organism evidence="2 3">
    <name type="scientific">Lineolata rhizophorae</name>
    <dbReference type="NCBI Taxonomy" id="578093"/>
    <lineage>
        <taxon>Eukaryota</taxon>
        <taxon>Fungi</taxon>
        <taxon>Dikarya</taxon>
        <taxon>Ascomycota</taxon>
        <taxon>Pezizomycotina</taxon>
        <taxon>Dothideomycetes</taxon>
        <taxon>Dothideomycetes incertae sedis</taxon>
        <taxon>Lineolatales</taxon>
        <taxon>Lineolataceae</taxon>
        <taxon>Lineolata</taxon>
    </lineage>
</organism>
<feature type="region of interest" description="Disordered" evidence="1">
    <location>
        <begin position="1"/>
        <end position="38"/>
    </location>
</feature>
<evidence type="ECO:0000313" key="3">
    <source>
        <dbReference type="Proteomes" id="UP000799766"/>
    </source>
</evidence>
<dbReference type="PANTHER" id="PTHR42053:SF1">
    <property type="match status" value="1"/>
</dbReference>
<gene>
    <name evidence="2" type="ORF">BDY21DRAFT_364248</name>
</gene>
<feature type="compositionally biased region" description="Low complexity" evidence="1">
    <location>
        <begin position="199"/>
        <end position="220"/>
    </location>
</feature>
<proteinExistence type="predicted"/>
<feature type="compositionally biased region" description="Low complexity" evidence="1">
    <location>
        <begin position="99"/>
        <end position="122"/>
    </location>
</feature>
<dbReference type="AlphaFoldDB" id="A0A6A6NZI7"/>